<dbReference type="PANTHER" id="PTHR11487">
    <property type="entry name" value="THIOESTERASE"/>
    <property type="match status" value="1"/>
</dbReference>
<keyword evidence="3" id="KW-0378">Hydrolase</keyword>
<reference evidence="3" key="1">
    <citation type="submission" date="2022-06" db="EMBL/GenBank/DDBJ databases">
        <title>Complete genome sequence of soil microorganisms Streptomyces sp. Qhu-M197 isolated from Alpine meadows habitats on the Tibetan Plateau.</title>
        <authorList>
            <person name="Zhang B."/>
            <person name="Xiang X."/>
            <person name="Fan J."/>
        </authorList>
    </citation>
    <scope>NUCLEOTIDE SEQUENCE</scope>
    <source>
        <strain evidence="3">Qhu-M197</strain>
    </source>
</reference>
<proteinExistence type="inferred from homology"/>
<gene>
    <name evidence="3" type="ORF">NFX46_25050</name>
</gene>
<keyword evidence="4" id="KW-1185">Reference proteome</keyword>
<accession>A0ABY4ZEG2</accession>
<evidence type="ECO:0000313" key="3">
    <source>
        <dbReference type="EMBL" id="USQ86682.1"/>
    </source>
</evidence>
<dbReference type="RefSeq" id="WP_252552408.1">
    <property type="nucleotide sequence ID" value="NZ_CP099468.1"/>
</dbReference>
<sequence>MAAAQPIRLYCFAHAGAGVSAFHGWAARVGPDVVPVPVLLPGRDRRRREPRVTTRAALLDDVMRLFGGAPTAPFVLYGHSLGALVAYTVARALHEAGRPGPALLAVGACPPPHLPPEPAYALGVPDAELLRTLDLMGVVPSGTPGTEAGGIWDRAVRPVLRDDLTLARALRTAACTPSPADPLTTPLLVVAADDDPMASPAVAEGWSRWSEGPTRLHTVSGGHFFVRGPELPRLLGQACRTLRPARRTPRAAGRVPSTGN</sequence>
<dbReference type="Gene3D" id="3.40.50.1820">
    <property type="entry name" value="alpha/beta hydrolase"/>
    <property type="match status" value="1"/>
</dbReference>
<evidence type="ECO:0000259" key="2">
    <source>
        <dbReference type="Pfam" id="PF00975"/>
    </source>
</evidence>
<dbReference type="Proteomes" id="UP001056374">
    <property type="component" value="Chromosome"/>
</dbReference>
<dbReference type="InterPro" id="IPR001031">
    <property type="entry name" value="Thioesterase"/>
</dbReference>
<dbReference type="EMBL" id="CP099468">
    <property type="protein sequence ID" value="USQ86682.1"/>
    <property type="molecule type" value="Genomic_DNA"/>
</dbReference>
<feature type="domain" description="Thioesterase" evidence="2">
    <location>
        <begin position="8"/>
        <end position="228"/>
    </location>
</feature>
<dbReference type="Pfam" id="PF00975">
    <property type="entry name" value="Thioesterase"/>
    <property type="match status" value="1"/>
</dbReference>
<evidence type="ECO:0000313" key="4">
    <source>
        <dbReference type="Proteomes" id="UP001056374"/>
    </source>
</evidence>
<dbReference type="InterPro" id="IPR012223">
    <property type="entry name" value="TEII"/>
</dbReference>
<dbReference type="InterPro" id="IPR029058">
    <property type="entry name" value="AB_hydrolase_fold"/>
</dbReference>
<evidence type="ECO:0000256" key="1">
    <source>
        <dbReference type="ARBA" id="ARBA00007169"/>
    </source>
</evidence>
<dbReference type="GO" id="GO:0016787">
    <property type="term" value="F:hydrolase activity"/>
    <property type="evidence" value="ECO:0007669"/>
    <property type="project" value="UniProtKB-KW"/>
</dbReference>
<dbReference type="SUPFAM" id="SSF53474">
    <property type="entry name" value="alpha/beta-Hydrolases"/>
    <property type="match status" value="1"/>
</dbReference>
<comment type="similarity">
    <text evidence="1">Belongs to the thioesterase family.</text>
</comment>
<protein>
    <submittedName>
        <fullName evidence="3">Alpha/beta fold hydrolase</fullName>
    </submittedName>
</protein>
<organism evidence="3 4">
    <name type="scientific">Streptomyces phaeoluteigriseus</name>
    <dbReference type="NCBI Taxonomy" id="114686"/>
    <lineage>
        <taxon>Bacteria</taxon>
        <taxon>Bacillati</taxon>
        <taxon>Actinomycetota</taxon>
        <taxon>Actinomycetes</taxon>
        <taxon>Kitasatosporales</taxon>
        <taxon>Streptomycetaceae</taxon>
        <taxon>Streptomyces</taxon>
        <taxon>Streptomyces aurantiacus group</taxon>
    </lineage>
</organism>
<dbReference type="PANTHER" id="PTHR11487:SF0">
    <property type="entry name" value="S-ACYL FATTY ACID SYNTHASE THIOESTERASE, MEDIUM CHAIN"/>
    <property type="match status" value="1"/>
</dbReference>
<name>A0ABY4ZEG2_9ACTN</name>